<gene>
    <name evidence="2" type="ORF">C6V83_10675</name>
</gene>
<dbReference type="Proteomes" id="UP000239814">
    <property type="component" value="Chromosome"/>
</dbReference>
<organism evidence="2 3">
    <name type="scientific">Gordonia iterans</name>
    <dbReference type="NCBI Taxonomy" id="1004901"/>
    <lineage>
        <taxon>Bacteria</taxon>
        <taxon>Bacillati</taxon>
        <taxon>Actinomycetota</taxon>
        <taxon>Actinomycetes</taxon>
        <taxon>Mycobacteriales</taxon>
        <taxon>Gordoniaceae</taxon>
        <taxon>Gordonia</taxon>
    </lineage>
</organism>
<evidence type="ECO:0000256" key="1">
    <source>
        <dbReference type="SAM" id="MobiDB-lite"/>
    </source>
</evidence>
<protein>
    <recommendedName>
        <fullName evidence="4">Condensation domain-containing protein</fullName>
    </recommendedName>
</protein>
<proteinExistence type="predicted"/>
<feature type="region of interest" description="Disordered" evidence="1">
    <location>
        <begin position="324"/>
        <end position="349"/>
    </location>
</feature>
<sequence>MLDRMHAGTRIAVVTGPIDLPDPDTAGERLAAFARLGPATRIALLPEPDGRRWVHVPDAMPGAVADAPSDPRDLLRSACARTPFQVTLAGDYLLTEHDHGIGEIQLALYAMLVVTGALDSAPGLSRSLSRRDDGLVSAAVRVFGSDPRRVRAVLKILEQLPDPVDDGVPDVPATPAGSAGTRVEAVRLDAATVAGVRRWRDAAGVAASLKTLLLCGVVRALDDAGLALHPDIVVPVDCVVTFGPASIRSEISSPACGSDTVRATIPSGCNGHSPRRSSRAVRSPARCAAHPRWRCSGTAGRVTRRPPAALSRVCSSPGSTRWRRCARSGGGTPRRVRCTGGSIRSGRPT</sequence>
<reference evidence="2 3" key="1">
    <citation type="submission" date="2018-03" db="EMBL/GenBank/DDBJ databases">
        <title>Characteristics and genome of n-alkane degrading marine bacteria Gordonia iterans isolated from crude oil contaminated in Tae-an, South Korea.</title>
        <authorList>
            <person name="Lee S.-S."/>
            <person name="Kim H."/>
        </authorList>
    </citation>
    <scope>NUCLEOTIDE SEQUENCE [LARGE SCALE GENOMIC DNA]</scope>
    <source>
        <strain evidence="2 3">Co17</strain>
    </source>
</reference>
<evidence type="ECO:0000313" key="2">
    <source>
        <dbReference type="EMBL" id="AVM00665.1"/>
    </source>
</evidence>
<keyword evidence="3" id="KW-1185">Reference proteome</keyword>
<evidence type="ECO:0008006" key="4">
    <source>
        <dbReference type="Google" id="ProtNLM"/>
    </source>
</evidence>
<dbReference type="KEGG" id="git:C6V83_10675"/>
<accession>A0A2S0KG55</accession>
<dbReference type="EMBL" id="CP027433">
    <property type="protein sequence ID" value="AVM00665.1"/>
    <property type="molecule type" value="Genomic_DNA"/>
</dbReference>
<name>A0A2S0KG55_9ACTN</name>
<dbReference type="AlphaFoldDB" id="A0A2S0KG55"/>
<evidence type="ECO:0000313" key="3">
    <source>
        <dbReference type="Proteomes" id="UP000239814"/>
    </source>
</evidence>